<organism evidence="1 2">
    <name type="scientific">Thermococcus indicus</name>
    <dbReference type="NCBI Taxonomy" id="2586643"/>
    <lineage>
        <taxon>Archaea</taxon>
        <taxon>Methanobacteriati</taxon>
        <taxon>Methanobacteriota</taxon>
        <taxon>Thermococci</taxon>
        <taxon>Thermococcales</taxon>
        <taxon>Thermococcaceae</taxon>
        <taxon>Thermococcus</taxon>
    </lineage>
</organism>
<dbReference type="KEGG" id="tic:FH039_10045"/>
<evidence type="ECO:0000313" key="2">
    <source>
        <dbReference type="Proteomes" id="UP000306007"/>
    </source>
</evidence>
<dbReference type="AlphaFoldDB" id="A0A4Y5SM74"/>
<protein>
    <submittedName>
        <fullName evidence="1">DUF2283 domain-containing protein</fullName>
    </submittedName>
</protein>
<name>A0A4Y5SM74_9EURY</name>
<dbReference type="Pfam" id="PF10049">
    <property type="entry name" value="DUF2283"/>
    <property type="match status" value="1"/>
</dbReference>
<dbReference type="InterPro" id="IPR019270">
    <property type="entry name" value="DUF2283"/>
</dbReference>
<dbReference type="OrthoDB" id="92278at2157"/>
<accession>A0A4Y5SM74</accession>
<dbReference type="RefSeq" id="WP_139681205.1">
    <property type="nucleotide sequence ID" value="NZ_CP040846.1"/>
</dbReference>
<evidence type="ECO:0000313" key="1">
    <source>
        <dbReference type="EMBL" id="QDA31875.1"/>
    </source>
</evidence>
<sequence>MSEMEDKKFRPVDYDPLVDSLFVSVPDRRYEYSIMIGNDLILDFGRLPGGDKLDVVGFELLDASRKFGVDKYLLKGIKRLHAEITVNEKRVRLVVSLVLVQHRKEKKRSKILEVANSGVPQVASSISV</sequence>
<gene>
    <name evidence="1" type="ORF">FH039_10045</name>
</gene>
<reference evidence="1 2" key="1">
    <citation type="submission" date="2019-06" db="EMBL/GenBank/DDBJ databases">
        <title>Thermococcus indicus sp. nov., a Fe(III)-reducing hyperthermophilic archaeon isolated from the Onnuri vent field of the Central Indian Ocean ridge.</title>
        <authorList>
            <person name="Lim J.K."/>
            <person name="Kim Y.J."/>
            <person name="Kwon K.K."/>
        </authorList>
    </citation>
    <scope>NUCLEOTIDE SEQUENCE [LARGE SCALE GENOMIC DNA]</scope>
    <source>
        <strain evidence="1 2">IOH1</strain>
    </source>
</reference>
<dbReference type="Proteomes" id="UP000306007">
    <property type="component" value="Chromosome"/>
</dbReference>
<dbReference type="GeneID" id="40475527"/>
<proteinExistence type="predicted"/>
<dbReference type="EMBL" id="CP040846">
    <property type="protein sequence ID" value="QDA31875.1"/>
    <property type="molecule type" value="Genomic_DNA"/>
</dbReference>
<keyword evidence="2" id="KW-1185">Reference proteome</keyword>